<sequence>MGEFTGVDVPRLTAMGDAVREVAGRLDRLGAGLEAATHQADGAIEGSRTCEWGLPDVTRNWHGNLERLAADVREFAEELHRTAADYKRSDLDAYGRIRSTGTGF</sequence>
<evidence type="ECO:0008006" key="3">
    <source>
        <dbReference type="Google" id="ProtNLM"/>
    </source>
</evidence>
<keyword evidence="2" id="KW-1185">Reference proteome</keyword>
<gene>
    <name evidence="1" type="ORF">ACFQS1_37385</name>
</gene>
<dbReference type="EMBL" id="JBHTBJ010000057">
    <property type="protein sequence ID" value="MFC7279665.1"/>
    <property type="molecule type" value="Genomic_DNA"/>
</dbReference>
<name>A0ABW2I446_9ACTN</name>
<protein>
    <recommendedName>
        <fullName evidence="3">Excreted virulence factor EspC (Type VII ESX diderm)</fullName>
    </recommendedName>
</protein>
<proteinExistence type="predicted"/>
<dbReference type="RefSeq" id="WP_378977206.1">
    <property type="nucleotide sequence ID" value="NZ_JBHTBJ010000057.1"/>
</dbReference>
<evidence type="ECO:0000313" key="2">
    <source>
        <dbReference type="Proteomes" id="UP001596548"/>
    </source>
</evidence>
<comment type="caution">
    <text evidence="1">The sequence shown here is derived from an EMBL/GenBank/DDBJ whole genome shotgun (WGS) entry which is preliminary data.</text>
</comment>
<dbReference type="Proteomes" id="UP001596548">
    <property type="component" value="Unassembled WGS sequence"/>
</dbReference>
<organism evidence="1 2">
    <name type="scientific">Paractinoplanes rhizophilus</name>
    <dbReference type="NCBI Taxonomy" id="1416877"/>
    <lineage>
        <taxon>Bacteria</taxon>
        <taxon>Bacillati</taxon>
        <taxon>Actinomycetota</taxon>
        <taxon>Actinomycetes</taxon>
        <taxon>Micromonosporales</taxon>
        <taxon>Micromonosporaceae</taxon>
        <taxon>Paractinoplanes</taxon>
    </lineage>
</organism>
<accession>A0ABW2I446</accession>
<evidence type="ECO:0000313" key="1">
    <source>
        <dbReference type="EMBL" id="MFC7279665.1"/>
    </source>
</evidence>
<reference evidence="2" key="1">
    <citation type="journal article" date="2019" name="Int. J. Syst. Evol. Microbiol.">
        <title>The Global Catalogue of Microorganisms (GCM) 10K type strain sequencing project: providing services to taxonomists for standard genome sequencing and annotation.</title>
        <authorList>
            <consortium name="The Broad Institute Genomics Platform"/>
            <consortium name="The Broad Institute Genome Sequencing Center for Infectious Disease"/>
            <person name="Wu L."/>
            <person name="Ma J."/>
        </authorList>
    </citation>
    <scope>NUCLEOTIDE SEQUENCE [LARGE SCALE GENOMIC DNA]</scope>
    <source>
        <strain evidence="2">XZYJT-10</strain>
    </source>
</reference>